<comment type="similarity">
    <text evidence="2">Belongs to the UPF0496 family.</text>
</comment>
<sequence>MMLRLSENMKFSGIKFSFMRFRGKHMNIKQSPGSFGKEILDVNEEYMKAFRTQSYLDICDKVQNHITFDNGSSSSSIHTHYIHLCDIFLEPQTEAIAKLAKTFNLHHLLLDFFESGLQAWIICEELLESINQVNTNHHKVKRLIKLAQRVPSSTKVYEELASYSSMVNPLSDFTPEKFPKIHINHKLLLNKLTTNHTRITRKRKVLICLKKCGGFALIASYTVLAITLIVLACHGLVVTLASPGLIACFLGLFKTKKGLKTSELKRVGSQMDVAAKGIYTLIKDLDTMCWLVGRLHDEVEFGKVIARKCVGRKFDLLEEVMREFRVHDSCFLEQKEELEDHIYLCLLNVNRSRRLLVDKIMPTSQN</sequence>
<evidence type="ECO:0000256" key="6">
    <source>
        <dbReference type="SAM" id="Phobius"/>
    </source>
</evidence>
<name>A0AA35ZQG0_LACSI</name>
<dbReference type="InterPro" id="IPR007749">
    <property type="entry name" value="DUF677"/>
</dbReference>
<keyword evidence="5 6" id="KW-0472">Membrane</keyword>
<dbReference type="PANTHER" id="PTHR31113:SF20">
    <property type="entry name" value="UPF0496 PROTEIN 2-RELATED"/>
    <property type="match status" value="1"/>
</dbReference>
<gene>
    <name evidence="7" type="ORF">LSALG_LOCUS35287</name>
</gene>
<evidence type="ECO:0000256" key="2">
    <source>
        <dbReference type="ARBA" id="ARBA00009074"/>
    </source>
</evidence>
<protein>
    <submittedName>
        <fullName evidence="7">Uncharacterized protein</fullName>
    </submittedName>
</protein>
<dbReference type="Pfam" id="PF05055">
    <property type="entry name" value="DUF677"/>
    <property type="match status" value="1"/>
</dbReference>
<keyword evidence="4 6" id="KW-1133">Transmembrane helix</keyword>
<dbReference type="PANTHER" id="PTHR31113">
    <property type="entry name" value="UPF0496 PROTEIN 3-RELATED"/>
    <property type="match status" value="1"/>
</dbReference>
<comment type="subcellular location">
    <subcellularLocation>
        <location evidence="1">Membrane</location>
    </subcellularLocation>
</comment>
<dbReference type="EMBL" id="OX465084">
    <property type="protein sequence ID" value="CAI9296416.1"/>
    <property type="molecule type" value="Genomic_DNA"/>
</dbReference>
<evidence type="ECO:0000256" key="4">
    <source>
        <dbReference type="ARBA" id="ARBA00022989"/>
    </source>
</evidence>
<evidence type="ECO:0000313" key="8">
    <source>
        <dbReference type="Proteomes" id="UP001177003"/>
    </source>
</evidence>
<accession>A0AA35ZQG0</accession>
<dbReference type="GO" id="GO:0016020">
    <property type="term" value="C:membrane"/>
    <property type="evidence" value="ECO:0007669"/>
    <property type="project" value="UniProtKB-SubCell"/>
</dbReference>
<evidence type="ECO:0000313" key="7">
    <source>
        <dbReference type="EMBL" id="CAI9296416.1"/>
    </source>
</evidence>
<evidence type="ECO:0000256" key="3">
    <source>
        <dbReference type="ARBA" id="ARBA00022692"/>
    </source>
</evidence>
<dbReference type="Proteomes" id="UP001177003">
    <property type="component" value="Chromosome 8"/>
</dbReference>
<dbReference type="AlphaFoldDB" id="A0AA35ZQG0"/>
<keyword evidence="3 6" id="KW-0812">Transmembrane</keyword>
<keyword evidence="8" id="KW-1185">Reference proteome</keyword>
<reference evidence="7" key="1">
    <citation type="submission" date="2023-04" db="EMBL/GenBank/DDBJ databases">
        <authorList>
            <person name="Vijverberg K."/>
            <person name="Xiong W."/>
            <person name="Schranz E."/>
        </authorList>
    </citation>
    <scope>NUCLEOTIDE SEQUENCE</scope>
</reference>
<feature type="transmembrane region" description="Helical" evidence="6">
    <location>
        <begin position="212"/>
        <end position="230"/>
    </location>
</feature>
<proteinExistence type="inferred from homology"/>
<evidence type="ECO:0000256" key="1">
    <source>
        <dbReference type="ARBA" id="ARBA00004370"/>
    </source>
</evidence>
<organism evidence="7 8">
    <name type="scientific">Lactuca saligna</name>
    <name type="common">Willowleaf lettuce</name>
    <dbReference type="NCBI Taxonomy" id="75948"/>
    <lineage>
        <taxon>Eukaryota</taxon>
        <taxon>Viridiplantae</taxon>
        <taxon>Streptophyta</taxon>
        <taxon>Embryophyta</taxon>
        <taxon>Tracheophyta</taxon>
        <taxon>Spermatophyta</taxon>
        <taxon>Magnoliopsida</taxon>
        <taxon>eudicotyledons</taxon>
        <taxon>Gunneridae</taxon>
        <taxon>Pentapetalae</taxon>
        <taxon>asterids</taxon>
        <taxon>campanulids</taxon>
        <taxon>Asterales</taxon>
        <taxon>Asteraceae</taxon>
        <taxon>Cichorioideae</taxon>
        <taxon>Cichorieae</taxon>
        <taxon>Lactucinae</taxon>
        <taxon>Lactuca</taxon>
    </lineage>
</organism>
<feature type="transmembrane region" description="Helical" evidence="6">
    <location>
        <begin position="236"/>
        <end position="253"/>
    </location>
</feature>
<evidence type="ECO:0000256" key="5">
    <source>
        <dbReference type="ARBA" id="ARBA00023136"/>
    </source>
</evidence>